<name>A0A1A8TBI9_9GAMM</name>
<dbReference type="RefSeq" id="WP_067015130.1">
    <property type="nucleotide sequence ID" value="NZ_FLOB01000003.1"/>
</dbReference>
<accession>A0A1A8TBI9</accession>
<dbReference type="EMBL" id="FLOB01000003">
    <property type="protein sequence ID" value="SBS30331.1"/>
    <property type="molecule type" value="Genomic_DNA"/>
</dbReference>
<dbReference type="Gene3D" id="1.10.10.620">
    <property type="entry name" value="ribosome modulation factor like domain"/>
    <property type="match status" value="1"/>
</dbReference>
<reference evidence="3 4" key="1">
    <citation type="submission" date="2016-06" db="EMBL/GenBank/DDBJ databases">
        <authorList>
            <person name="Kjaerup R.B."/>
            <person name="Dalgaard T.S."/>
            <person name="Juul-Madsen H.R."/>
        </authorList>
    </citation>
    <scope>NUCLEOTIDE SEQUENCE [LARGE SCALE GENOMIC DNA]</scope>
    <source>
        <strain evidence="3 4">CECT 8886</strain>
    </source>
</reference>
<dbReference type="OrthoDB" id="5917763at2"/>
<dbReference type="Proteomes" id="UP000092544">
    <property type="component" value="Unassembled WGS sequence"/>
</dbReference>
<dbReference type="InterPro" id="IPR023200">
    <property type="entry name" value="RMF_sf"/>
</dbReference>
<dbReference type="Pfam" id="PF04957">
    <property type="entry name" value="RMF"/>
    <property type="match status" value="1"/>
</dbReference>
<dbReference type="STRING" id="1792290.MSP8886_01775"/>
<proteinExistence type="predicted"/>
<dbReference type="GO" id="GO:0006417">
    <property type="term" value="P:regulation of translation"/>
    <property type="evidence" value="ECO:0007669"/>
    <property type="project" value="UniProtKB-KW"/>
</dbReference>
<organism evidence="3 4">
    <name type="scientific">Marinomonas spartinae</name>
    <dbReference type="NCBI Taxonomy" id="1792290"/>
    <lineage>
        <taxon>Bacteria</taxon>
        <taxon>Pseudomonadati</taxon>
        <taxon>Pseudomonadota</taxon>
        <taxon>Gammaproteobacteria</taxon>
        <taxon>Oceanospirillales</taxon>
        <taxon>Oceanospirillaceae</taxon>
        <taxon>Marinomonas</taxon>
    </lineage>
</organism>
<dbReference type="AlphaFoldDB" id="A0A1A8TBI9"/>
<evidence type="ECO:0000256" key="1">
    <source>
        <dbReference type="ARBA" id="ARBA00022490"/>
    </source>
</evidence>
<protein>
    <submittedName>
        <fullName evidence="3">Ribosome modulation factor</fullName>
    </submittedName>
</protein>
<sequence length="69" mass="8164">MKKQKRDLHHRAYIRGYRAGMAGKTKGLSMQYHENTRPHWLAGWREGREDMWNGLTPVEGTHKTFSMVH</sequence>
<keyword evidence="4" id="KW-1185">Reference proteome</keyword>
<dbReference type="InterPro" id="IPR007040">
    <property type="entry name" value="Ribosome_modulation_factor"/>
</dbReference>
<evidence type="ECO:0000256" key="2">
    <source>
        <dbReference type="ARBA" id="ARBA00022845"/>
    </source>
</evidence>
<evidence type="ECO:0000313" key="4">
    <source>
        <dbReference type="Proteomes" id="UP000092544"/>
    </source>
</evidence>
<gene>
    <name evidence="3" type="primary">rmf</name>
    <name evidence="3" type="ORF">MSP8886_01775</name>
</gene>
<keyword evidence="1" id="KW-0963">Cytoplasm</keyword>
<evidence type="ECO:0000313" key="3">
    <source>
        <dbReference type="EMBL" id="SBS30331.1"/>
    </source>
</evidence>
<keyword evidence="2" id="KW-0810">Translation regulation</keyword>
<dbReference type="NCBIfam" id="NF011162">
    <property type="entry name" value="PRK14563.1"/>
    <property type="match status" value="1"/>
</dbReference>